<gene>
    <name evidence="2" type="ORF">D3H65_19060</name>
</gene>
<dbReference type="InterPro" id="IPR011990">
    <property type="entry name" value="TPR-like_helical_dom_sf"/>
</dbReference>
<dbReference type="OrthoDB" id="1035036at2"/>
<dbReference type="EMBL" id="CP032157">
    <property type="protein sequence ID" value="AXY75953.1"/>
    <property type="molecule type" value="Genomic_DNA"/>
</dbReference>
<dbReference type="SUPFAM" id="SSF48452">
    <property type="entry name" value="TPR-like"/>
    <property type="match status" value="1"/>
</dbReference>
<dbReference type="Gene3D" id="1.25.40.390">
    <property type="match status" value="1"/>
</dbReference>
<protein>
    <submittedName>
        <fullName evidence="2">RagB/SusD family protein</fullName>
    </submittedName>
</protein>
<feature type="chain" id="PRO_5017816152" evidence="1">
    <location>
        <begin position="25"/>
        <end position="584"/>
    </location>
</feature>
<dbReference type="Proteomes" id="UP000263900">
    <property type="component" value="Chromosome"/>
</dbReference>
<evidence type="ECO:0000313" key="3">
    <source>
        <dbReference type="Proteomes" id="UP000263900"/>
    </source>
</evidence>
<sequence>MKNKFSFKAILLAAMVTATLSACKKMFDINPGTELDASQMYRNVYDADAAVMGIYGKFMSLADRYIILNELRGDLLEYTTNADENLRQISTHNVKPENPYASPRPFYELILNCNDVLKNFLIMREKNTMKEAEFNQRYSDIACLRSFLYLQLGIHYGDEVRYVTDPLETIDAVKDESRFPKVKFDDLLDSLITFTEKIPFRDPYPTGTTLNITLDGHPSSYFFINKKCLLGDLYLWKGNYYQAATYYRQVMETATVGSQGTTYYTRYKLGWSTDINSYVAYTRAGDASSLNFTDGWRLLFEGPYDDRFSREWIWALPYDSRFSPDNPLIKLFSPVNGSYLVKPSQEIIDNWKDQQQKPVAIAGTGGGIPYDARGALSIKSIGGQLVAMKFLYNYLNYATGLPVNPLVKNGKWFLFRQTHLHLRFAEATNRNGYHRLAYGFINAGIGGAYPVPANTPNVTPYQNTLAYPAPYNFDARNGEIPYFRSDWYRHIGIRSRALLVDDVVPAGSDSATYIENSLLNEGALENAFEGTRWPDLLRIARRRNDPAFLANKVYSKLLKDGVPDAEAVKQRLMDKQNWYLPFKL</sequence>
<reference evidence="2 3" key="1">
    <citation type="submission" date="2018-09" db="EMBL/GenBank/DDBJ databases">
        <title>Genome sequencing of strain 6GH32-13.</title>
        <authorList>
            <person name="Weon H.-Y."/>
            <person name="Heo J."/>
            <person name="Kwon S.-W."/>
        </authorList>
    </citation>
    <scope>NUCLEOTIDE SEQUENCE [LARGE SCALE GENOMIC DNA]</scope>
    <source>
        <strain evidence="2 3">5GH32-13</strain>
    </source>
</reference>
<feature type="signal peptide" evidence="1">
    <location>
        <begin position="1"/>
        <end position="24"/>
    </location>
</feature>
<keyword evidence="1" id="KW-0732">Signal</keyword>
<name>A0A3B7MRH5_9BACT</name>
<proteinExistence type="predicted"/>
<dbReference type="PROSITE" id="PS51257">
    <property type="entry name" value="PROKAR_LIPOPROTEIN"/>
    <property type="match status" value="1"/>
</dbReference>
<keyword evidence="3" id="KW-1185">Reference proteome</keyword>
<dbReference type="AlphaFoldDB" id="A0A3B7MRH5"/>
<accession>A0A3B7MRH5</accession>
<organism evidence="2 3">
    <name type="scientific">Paraflavitalea soli</name>
    <dbReference type="NCBI Taxonomy" id="2315862"/>
    <lineage>
        <taxon>Bacteria</taxon>
        <taxon>Pseudomonadati</taxon>
        <taxon>Bacteroidota</taxon>
        <taxon>Chitinophagia</taxon>
        <taxon>Chitinophagales</taxon>
        <taxon>Chitinophagaceae</taxon>
        <taxon>Paraflavitalea</taxon>
    </lineage>
</organism>
<dbReference type="RefSeq" id="WP_119051832.1">
    <property type="nucleotide sequence ID" value="NZ_CP032157.1"/>
</dbReference>
<dbReference type="KEGG" id="pseg:D3H65_19060"/>
<evidence type="ECO:0000256" key="1">
    <source>
        <dbReference type="SAM" id="SignalP"/>
    </source>
</evidence>
<evidence type="ECO:0000313" key="2">
    <source>
        <dbReference type="EMBL" id="AXY75953.1"/>
    </source>
</evidence>